<keyword evidence="12" id="KW-0238">DNA-binding</keyword>
<reference evidence="21" key="2">
    <citation type="submission" date="2025-08" db="UniProtKB">
        <authorList>
            <consortium name="Ensembl"/>
        </authorList>
    </citation>
    <scope>IDENTIFICATION</scope>
</reference>
<dbReference type="InterPro" id="IPR038508">
    <property type="entry name" value="ArfGAP_dom_sf"/>
</dbReference>
<dbReference type="GO" id="GO:0007283">
    <property type="term" value="P:spermatogenesis"/>
    <property type="evidence" value="ECO:0007669"/>
    <property type="project" value="UniProtKB-KW"/>
</dbReference>
<feature type="compositionally biased region" description="Polar residues" evidence="19">
    <location>
        <begin position="176"/>
        <end position="191"/>
    </location>
</feature>
<evidence type="ECO:0000256" key="15">
    <source>
        <dbReference type="ARBA" id="ARBA00023329"/>
    </source>
</evidence>
<evidence type="ECO:0000256" key="14">
    <source>
        <dbReference type="ARBA" id="ARBA00023242"/>
    </source>
</evidence>
<keyword evidence="15" id="KW-0968">Cytoplasmic vesicle</keyword>
<dbReference type="FunFam" id="3.30.450.50:FF:000005">
    <property type="entry name" value="arf-GAP domain and FG repeat-containing protein 1"/>
    <property type="match status" value="1"/>
</dbReference>
<feature type="domain" description="Arf-GAP" evidence="20">
    <location>
        <begin position="11"/>
        <end position="135"/>
    </location>
</feature>
<keyword evidence="8 18" id="KW-0863">Zinc-finger</keyword>
<accession>A0A8C0TBQ7</accession>
<dbReference type="RefSeq" id="XP_038429954.1">
    <property type="nucleotide sequence ID" value="XM_038574026.1"/>
</dbReference>
<evidence type="ECO:0000259" key="20">
    <source>
        <dbReference type="PROSITE" id="PS50115"/>
    </source>
</evidence>
<dbReference type="AlphaFoldDB" id="A0A8C0TBQ7"/>
<evidence type="ECO:0000256" key="19">
    <source>
        <dbReference type="SAM" id="MobiDB-lite"/>
    </source>
</evidence>
<comment type="subcellular location">
    <subcellularLocation>
        <location evidence="2">Cytoplasmic vesicle</location>
    </subcellularLocation>
    <subcellularLocation>
        <location evidence="1">Nucleus</location>
    </subcellularLocation>
</comment>
<evidence type="ECO:0000256" key="6">
    <source>
        <dbReference type="ARBA" id="ARBA00022723"/>
    </source>
</evidence>
<reference evidence="21" key="1">
    <citation type="submission" date="2018-10" db="EMBL/GenBank/DDBJ databases">
        <title>De novo assembly of a Great Dane genome.</title>
        <authorList>
            <person name="Kidd J.M."/>
            <person name="Pendleton A.L."/>
            <person name="Shen F."/>
            <person name="Emery S."/>
        </authorList>
    </citation>
    <scope>NUCLEOTIDE SEQUENCE [LARGE SCALE GENOMIC DNA]</scope>
    <source>
        <strain evidence="21">Great Dane</strain>
    </source>
</reference>
<dbReference type="GO" id="GO:0031410">
    <property type="term" value="C:cytoplasmic vesicle"/>
    <property type="evidence" value="ECO:0007669"/>
    <property type="project" value="UniProtKB-SubCell"/>
</dbReference>
<dbReference type="FunFam" id="1.10.220.150:FF:000005">
    <property type="entry name" value="Arf-GAP domain and FG repeat-containing protein 1"/>
    <property type="match status" value="1"/>
</dbReference>
<evidence type="ECO:0000313" key="21">
    <source>
        <dbReference type="Ensembl" id="ENSCAFP00040033396.1"/>
    </source>
</evidence>
<dbReference type="Gene3D" id="3.30.450.50">
    <property type="entry name" value="Longin domain"/>
    <property type="match status" value="1"/>
</dbReference>
<dbReference type="GO" id="GO:0030154">
    <property type="term" value="P:cell differentiation"/>
    <property type="evidence" value="ECO:0007669"/>
    <property type="project" value="UniProtKB-KW"/>
</dbReference>
<evidence type="ECO:0000256" key="9">
    <source>
        <dbReference type="ARBA" id="ARBA00022782"/>
    </source>
</evidence>
<dbReference type="GO" id="GO:0005634">
    <property type="term" value="C:nucleus"/>
    <property type="evidence" value="ECO:0007669"/>
    <property type="project" value="UniProtKB-SubCell"/>
</dbReference>
<evidence type="ECO:0000256" key="11">
    <source>
        <dbReference type="ARBA" id="ARBA00022871"/>
    </source>
</evidence>
<keyword evidence="6" id="KW-0479">Metal-binding</keyword>
<dbReference type="RefSeq" id="XP_038291557.1">
    <property type="nucleotide sequence ID" value="XM_038435629.1"/>
</dbReference>
<dbReference type="Ensembl" id="ENSCAFT00040038298.1">
    <property type="protein sequence ID" value="ENSCAFP00040033396.1"/>
    <property type="gene ID" value="ENSCAFG00040020560.1"/>
</dbReference>
<evidence type="ECO:0000313" key="22">
    <source>
        <dbReference type="Proteomes" id="UP000694542"/>
    </source>
</evidence>
<dbReference type="InterPro" id="IPR001164">
    <property type="entry name" value="ArfGAP_dom"/>
</dbReference>
<evidence type="ECO:0000256" key="3">
    <source>
        <dbReference type="ARBA" id="ARBA00022448"/>
    </source>
</evidence>
<keyword evidence="4" id="KW-0217">Developmental protein</keyword>
<sequence length="538" mass="55861">MAASAKRKQEEKHLKMLRDMTGLPHNRKCFDCDQRGPTYVNMTVGSFVCTSCSGSLRGLNPPHRVKSISMTTFTQQEIEFLQKHGNEVCKQIWLGLFDDRSSAIPDFRDPQKVKEFLQEKYEKKRWYVPPEQAKVVASVHASISGSSASSTSSTPEVKPLKSLLGDSAPALHLNKGTPSQSPVVGRSQAQQQEKKQFDLLSDLGSDIFAAPAPQSTATANFANFAHFNSHAGGSAGSVNANFAHFDNFPKSSSADFGTFNTSQSHQTASAVSKVSTNKASLQSTDKYAALANLDNIFSAGQGGDQGSGFGATGKAPVGSVVSVPGQSSTSSDKYAALAELDSVFSSAATSSNAYTSTSNASSNVFGTVPVGASAQTQPASSSVPAPFGATPSTNPFVAAAGPSVASSTNPFQTNARGATGLSGAMHSQVFPHAHFAATFGTASMSMPAGFGTPAPYSLPTSFSGSFQQPAFPAQATFPQQTAFSQQPNGASFAAFGQTKPVVTPFGQVAAAGVSSNPFMTGAPTGQFPTGSSSTNPFL</sequence>
<dbReference type="Pfam" id="PF01412">
    <property type="entry name" value="ArfGap"/>
    <property type="match status" value="1"/>
</dbReference>
<dbReference type="SMART" id="SM00105">
    <property type="entry name" value="ArfGap"/>
    <property type="match status" value="1"/>
</dbReference>
<evidence type="ECO:0000256" key="17">
    <source>
        <dbReference type="ARBA" id="ARBA00078983"/>
    </source>
</evidence>
<gene>
    <name evidence="21" type="primary">AGFG1</name>
</gene>
<dbReference type="GO" id="GO:0003677">
    <property type="term" value="F:DNA binding"/>
    <property type="evidence" value="ECO:0007669"/>
    <property type="project" value="UniProtKB-KW"/>
</dbReference>
<evidence type="ECO:0000256" key="1">
    <source>
        <dbReference type="ARBA" id="ARBA00004123"/>
    </source>
</evidence>
<dbReference type="InterPro" id="IPR052248">
    <property type="entry name" value="Arf-GAP_FG-repeat_protein"/>
</dbReference>
<evidence type="ECO:0000256" key="4">
    <source>
        <dbReference type="ARBA" id="ARBA00022473"/>
    </source>
</evidence>
<keyword evidence="7" id="KW-0677">Repeat</keyword>
<keyword evidence="13" id="KW-0325">Glycoprotein</keyword>
<organism evidence="21 22">
    <name type="scientific">Canis lupus familiaris</name>
    <name type="common">Dog</name>
    <name type="synonym">Canis familiaris</name>
    <dbReference type="NCBI Taxonomy" id="9615"/>
    <lineage>
        <taxon>Eukaryota</taxon>
        <taxon>Metazoa</taxon>
        <taxon>Chordata</taxon>
        <taxon>Craniata</taxon>
        <taxon>Vertebrata</taxon>
        <taxon>Euteleostomi</taxon>
        <taxon>Mammalia</taxon>
        <taxon>Eutheria</taxon>
        <taxon>Laurasiatheria</taxon>
        <taxon>Carnivora</taxon>
        <taxon>Caniformia</taxon>
        <taxon>Canidae</taxon>
        <taxon>Canis</taxon>
    </lineage>
</organism>
<dbReference type="PANTHER" id="PTHR46134:SF1">
    <property type="entry name" value="ARF-GAP DOMAIN AND FG REPEAT-CONTAINING PROTEIN 1"/>
    <property type="match status" value="1"/>
</dbReference>
<name>A0A8C0TBQ7_CANLF</name>
<keyword evidence="10" id="KW-0862">Zinc</keyword>
<feature type="region of interest" description="Disordered" evidence="19">
    <location>
        <begin position="168"/>
        <end position="194"/>
    </location>
</feature>
<evidence type="ECO:0000256" key="5">
    <source>
        <dbReference type="ARBA" id="ARBA00022553"/>
    </source>
</evidence>
<dbReference type="InterPro" id="IPR037278">
    <property type="entry name" value="ARFGAP/RecO"/>
</dbReference>
<dbReference type="PANTHER" id="PTHR46134">
    <property type="entry name" value="DRONGO, ISOFORM F"/>
    <property type="match status" value="1"/>
</dbReference>
<evidence type="ECO:0000256" key="12">
    <source>
        <dbReference type="ARBA" id="ARBA00023125"/>
    </source>
</evidence>
<keyword evidence="9" id="KW-0221">Differentiation</keyword>
<proteinExistence type="predicted"/>
<dbReference type="CTD" id="3267"/>
<evidence type="ECO:0000256" key="7">
    <source>
        <dbReference type="ARBA" id="ARBA00022737"/>
    </source>
</evidence>
<keyword evidence="3" id="KW-0813">Transport</keyword>
<keyword evidence="11" id="KW-0744">Spermatogenesis</keyword>
<dbReference type="GeneID" id="477396"/>
<dbReference type="PROSITE" id="PS50115">
    <property type="entry name" value="ARFGAP"/>
    <property type="match status" value="1"/>
</dbReference>
<keyword evidence="14" id="KW-0539">Nucleus</keyword>
<protein>
    <recommendedName>
        <fullName evidence="16">Arf-GAP domain and FG repeat-containing protein 1</fullName>
    </recommendedName>
    <alternativeName>
        <fullName evidence="17">Nucleoporin-like protein RIP</fullName>
    </alternativeName>
</protein>
<keyword evidence="5" id="KW-0597">Phosphoprotein</keyword>
<evidence type="ECO:0000256" key="2">
    <source>
        <dbReference type="ARBA" id="ARBA00004541"/>
    </source>
</evidence>
<evidence type="ECO:0000256" key="16">
    <source>
        <dbReference type="ARBA" id="ARBA00069633"/>
    </source>
</evidence>
<dbReference type="Proteomes" id="UP000694542">
    <property type="component" value="Chromosome 25"/>
</dbReference>
<evidence type="ECO:0000256" key="8">
    <source>
        <dbReference type="ARBA" id="ARBA00022771"/>
    </source>
</evidence>
<dbReference type="Gene3D" id="1.10.220.150">
    <property type="entry name" value="Arf GTPase activating protein"/>
    <property type="match status" value="1"/>
</dbReference>
<evidence type="ECO:0000256" key="18">
    <source>
        <dbReference type="PROSITE-ProRule" id="PRU00288"/>
    </source>
</evidence>
<evidence type="ECO:0000256" key="13">
    <source>
        <dbReference type="ARBA" id="ARBA00023180"/>
    </source>
</evidence>
<dbReference type="CDD" id="cd08857">
    <property type="entry name" value="ArfGap_AGFG1"/>
    <property type="match status" value="1"/>
</dbReference>
<dbReference type="RefSeq" id="XP_038314163.1">
    <property type="nucleotide sequence ID" value="XM_038458235.1"/>
</dbReference>
<dbReference type="GO" id="GO:0005096">
    <property type="term" value="F:GTPase activator activity"/>
    <property type="evidence" value="ECO:0007669"/>
    <property type="project" value="InterPro"/>
</dbReference>
<evidence type="ECO:0000256" key="10">
    <source>
        <dbReference type="ARBA" id="ARBA00022833"/>
    </source>
</evidence>
<dbReference type="SUPFAM" id="SSF57863">
    <property type="entry name" value="ArfGap/RecO-like zinc finger"/>
    <property type="match status" value="1"/>
</dbReference>
<dbReference type="PRINTS" id="PR00405">
    <property type="entry name" value="REVINTRACTNG"/>
</dbReference>
<dbReference type="GO" id="GO:0008270">
    <property type="term" value="F:zinc ion binding"/>
    <property type="evidence" value="ECO:0007669"/>
    <property type="project" value="UniProtKB-KW"/>
</dbReference>